<protein>
    <submittedName>
        <fullName evidence="1">Uncharacterized protein</fullName>
    </submittedName>
</protein>
<evidence type="ECO:0000313" key="1">
    <source>
        <dbReference type="EMBL" id="GJQ13692.1"/>
    </source>
</evidence>
<name>A0A9C7Q1Y5_9RHOD</name>
<reference evidence="1" key="2">
    <citation type="submission" date="2022-01" db="EMBL/GenBank/DDBJ databases">
        <authorList>
            <person name="Hirooka S."/>
            <person name="Miyagishima S.Y."/>
        </authorList>
    </citation>
    <scope>NUCLEOTIDE SEQUENCE</scope>
    <source>
        <strain evidence="1">NBRC 102759</strain>
    </source>
</reference>
<gene>
    <name evidence="1" type="ORF">GpartN1_g5483.t1</name>
</gene>
<accession>A0A9C7Q1Y5</accession>
<sequence length="93" mass="10572">MASQLESSRVPTPPPQLHLIFERPSAVNAGGRAAMEAMISVMSVKENLMQPRCLDLLKTSWNTNDYMRRRKLTTIPEDSPLLEWNAEYLSILN</sequence>
<keyword evidence="2" id="KW-1185">Reference proteome</keyword>
<comment type="caution">
    <text evidence="1">The sequence shown here is derived from an EMBL/GenBank/DDBJ whole genome shotgun (WGS) entry which is preliminary data.</text>
</comment>
<dbReference type="EMBL" id="BQMJ01000046">
    <property type="protein sequence ID" value="GJQ13692.1"/>
    <property type="molecule type" value="Genomic_DNA"/>
</dbReference>
<dbReference type="AlphaFoldDB" id="A0A9C7Q1Y5"/>
<dbReference type="Proteomes" id="UP001061958">
    <property type="component" value="Unassembled WGS sequence"/>
</dbReference>
<organism evidence="1 2">
    <name type="scientific">Galdieria partita</name>
    <dbReference type="NCBI Taxonomy" id="83374"/>
    <lineage>
        <taxon>Eukaryota</taxon>
        <taxon>Rhodophyta</taxon>
        <taxon>Bangiophyceae</taxon>
        <taxon>Galdieriales</taxon>
        <taxon>Galdieriaceae</taxon>
        <taxon>Galdieria</taxon>
    </lineage>
</organism>
<reference evidence="1" key="1">
    <citation type="journal article" date="2022" name="Proc. Natl. Acad. Sci. U.S.A.">
        <title>Life cycle and functional genomics of the unicellular red alga Galdieria for elucidating algal and plant evolution and industrial use.</title>
        <authorList>
            <person name="Hirooka S."/>
            <person name="Itabashi T."/>
            <person name="Ichinose T.M."/>
            <person name="Onuma R."/>
            <person name="Fujiwara T."/>
            <person name="Yamashita S."/>
            <person name="Jong L.W."/>
            <person name="Tomita R."/>
            <person name="Iwane A.H."/>
            <person name="Miyagishima S.Y."/>
        </authorList>
    </citation>
    <scope>NUCLEOTIDE SEQUENCE</scope>
    <source>
        <strain evidence="1">NBRC 102759</strain>
    </source>
</reference>
<proteinExistence type="predicted"/>
<evidence type="ECO:0000313" key="2">
    <source>
        <dbReference type="Proteomes" id="UP001061958"/>
    </source>
</evidence>